<accession>A0A176S043</accession>
<feature type="non-terminal residue" evidence="1">
    <location>
        <position position="1"/>
    </location>
</feature>
<comment type="caution">
    <text evidence="1">The sequence shown here is derived from an EMBL/GenBank/DDBJ whole genome shotgun (WGS) entry which is preliminary data.</text>
</comment>
<name>A0A176S043_9GAMM</name>
<organism evidence="1 2">
    <name type="scientific">Candidatus Thiomargarita nelsonii</name>
    <dbReference type="NCBI Taxonomy" id="1003181"/>
    <lineage>
        <taxon>Bacteria</taxon>
        <taxon>Pseudomonadati</taxon>
        <taxon>Pseudomonadota</taxon>
        <taxon>Gammaproteobacteria</taxon>
        <taxon>Thiotrichales</taxon>
        <taxon>Thiotrichaceae</taxon>
        <taxon>Thiomargarita</taxon>
    </lineage>
</organism>
<sequence>LHIEPQYRKIPIDTSASILTAGLLGEQYIGLEAGAEDEYLENNSQLDPGIAQSAVILEQLIGRLLYSMANNSTTAE</sequence>
<gene>
    <name evidence="1" type="ORF">THIOM_002960</name>
</gene>
<dbReference type="EMBL" id="LUTY01001747">
    <property type="protein sequence ID" value="OAD21278.1"/>
    <property type="molecule type" value="Genomic_DNA"/>
</dbReference>
<reference evidence="1 2" key="1">
    <citation type="submission" date="2016-05" db="EMBL/GenBank/DDBJ databases">
        <title>Single-cell genome of chain-forming Candidatus Thiomargarita nelsonii and comparison to other large sulfur-oxidizing bacteria.</title>
        <authorList>
            <person name="Winkel M."/>
            <person name="Salman V."/>
            <person name="Woyke T."/>
            <person name="Schulz-Vogt H."/>
            <person name="Richter M."/>
            <person name="Flood B."/>
            <person name="Bailey J."/>
            <person name="Amann R."/>
            <person name="Mussmann M."/>
        </authorList>
    </citation>
    <scope>NUCLEOTIDE SEQUENCE [LARGE SCALE GENOMIC DNA]</scope>
    <source>
        <strain evidence="1 2">THI036</strain>
    </source>
</reference>
<proteinExistence type="predicted"/>
<keyword evidence="2" id="KW-1185">Reference proteome</keyword>
<evidence type="ECO:0000313" key="1">
    <source>
        <dbReference type="EMBL" id="OAD21278.1"/>
    </source>
</evidence>
<protein>
    <submittedName>
        <fullName evidence="1">Toluene tolerance ABC transporter periplasmic substrate-binding protein</fullName>
    </submittedName>
</protein>
<dbReference type="AlphaFoldDB" id="A0A176S043"/>
<dbReference type="PATRIC" id="fig|1003181.4.peg.4014"/>
<evidence type="ECO:0000313" key="2">
    <source>
        <dbReference type="Proteomes" id="UP000076962"/>
    </source>
</evidence>
<dbReference type="Proteomes" id="UP000076962">
    <property type="component" value="Unassembled WGS sequence"/>
</dbReference>